<name>A0A9N9WQT6_9DIPT</name>
<gene>
    <name evidence="1" type="ORF">CHIRRI_LOCUS5148</name>
</gene>
<dbReference type="PANTHER" id="PTHR15924">
    <property type="entry name" value="CLE"/>
    <property type="match status" value="1"/>
</dbReference>
<dbReference type="EMBL" id="OU895878">
    <property type="protein sequence ID" value="CAG9802234.1"/>
    <property type="molecule type" value="Genomic_DNA"/>
</dbReference>
<evidence type="ECO:0000313" key="2">
    <source>
        <dbReference type="Proteomes" id="UP001153620"/>
    </source>
</evidence>
<reference evidence="1" key="1">
    <citation type="submission" date="2022-01" db="EMBL/GenBank/DDBJ databases">
        <authorList>
            <person name="King R."/>
        </authorList>
    </citation>
    <scope>NUCLEOTIDE SEQUENCE</scope>
</reference>
<dbReference type="Proteomes" id="UP001153620">
    <property type="component" value="Chromosome 2"/>
</dbReference>
<organism evidence="1 2">
    <name type="scientific">Chironomus riparius</name>
    <dbReference type="NCBI Taxonomy" id="315576"/>
    <lineage>
        <taxon>Eukaryota</taxon>
        <taxon>Metazoa</taxon>
        <taxon>Ecdysozoa</taxon>
        <taxon>Arthropoda</taxon>
        <taxon>Hexapoda</taxon>
        <taxon>Insecta</taxon>
        <taxon>Pterygota</taxon>
        <taxon>Neoptera</taxon>
        <taxon>Endopterygota</taxon>
        <taxon>Diptera</taxon>
        <taxon>Nematocera</taxon>
        <taxon>Chironomoidea</taxon>
        <taxon>Chironomidae</taxon>
        <taxon>Chironominae</taxon>
        <taxon>Chironomus</taxon>
    </lineage>
</organism>
<evidence type="ECO:0008006" key="3">
    <source>
        <dbReference type="Google" id="ProtNLM"/>
    </source>
</evidence>
<reference evidence="1" key="2">
    <citation type="submission" date="2022-10" db="EMBL/GenBank/DDBJ databases">
        <authorList>
            <consortium name="ENA_rothamsted_submissions"/>
            <consortium name="culmorum"/>
            <person name="King R."/>
        </authorList>
    </citation>
    <scope>NUCLEOTIDE SEQUENCE</scope>
</reference>
<dbReference type="InterPro" id="IPR019265">
    <property type="entry name" value="RTRAF"/>
</dbReference>
<evidence type="ECO:0000313" key="1">
    <source>
        <dbReference type="EMBL" id="CAG9802234.1"/>
    </source>
</evidence>
<dbReference type="Pfam" id="PF10036">
    <property type="entry name" value="RLL"/>
    <property type="match status" value="1"/>
</dbReference>
<accession>A0A9N9WQT6</accession>
<dbReference type="OrthoDB" id="514167at2759"/>
<dbReference type="AlphaFoldDB" id="A0A9N9WQT6"/>
<keyword evidence="2" id="KW-1185">Reference proteome</keyword>
<proteinExistence type="predicted"/>
<protein>
    <recommendedName>
        <fullName evidence="3">RNA transcription, translation and transport factor protein</fullName>
    </recommendedName>
</protein>
<sequence length="247" mass="28329">MLRNKLVSLGHPNPEVNTQDMKSFRNLIVWLEDQHIRNYKIEDRAGLRKITSPEWSKAFEKYKEDLNCPKELKTELEQLKWILSYAIKLEYSDNLDKYRSMTSEKIREAEKSQSSAPSVKSVNPFDNLDFTSPQFEAGVRTLALKLNVPHHPDHLIVLGAISRVIKDNLNKEALKISIPEGKPFPIFDGQGMNQNDADIETASRILRLLQVQSLREIQTVINETIVECQDLITTEPKTDTRLGKVGF</sequence>